<dbReference type="EnsemblProtists" id="PYU1_T012850">
    <property type="protein sequence ID" value="PYU1_T012850"/>
    <property type="gene ID" value="PYU1_G012823"/>
</dbReference>
<protein>
    <submittedName>
        <fullName evidence="1">Uncharacterized protein</fullName>
    </submittedName>
</protein>
<dbReference type="EMBL" id="GL376581">
    <property type="status" value="NOT_ANNOTATED_CDS"/>
    <property type="molecule type" value="Genomic_DNA"/>
</dbReference>
<dbReference type="SUPFAM" id="SSF47473">
    <property type="entry name" value="EF-hand"/>
    <property type="match status" value="1"/>
</dbReference>
<organism evidence="1 2">
    <name type="scientific">Globisporangium ultimum (strain ATCC 200006 / CBS 805.95 / DAOM BR144)</name>
    <name type="common">Pythium ultimum</name>
    <dbReference type="NCBI Taxonomy" id="431595"/>
    <lineage>
        <taxon>Eukaryota</taxon>
        <taxon>Sar</taxon>
        <taxon>Stramenopiles</taxon>
        <taxon>Oomycota</taxon>
        <taxon>Peronosporomycetes</taxon>
        <taxon>Pythiales</taxon>
        <taxon>Pythiaceae</taxon>
        <taxon>Globisporangium</taxon>
    </lineage>
</organism>
<dbReference type="Gene3D" id="1.10.238.10">
    <property type="entry name" value="EF-hand"/>
    <property type="match status" value="1"/>
</dbReference>
<evidence type="ECO:0000313" key="2">
    <source>
        <dbReference type="Proteomes" id="UP000019132"/>
    </source>
</evidence>
<sequence>MPLLIDVLERTRALHGVLTLQRLERMLQIYRTWINVPGVEGGFALTRDELECVLEYPPQQAHVDFLFATFQTESVQRIDLLTLLTSATLLCQGSLEAKAKFIFSLVDLDLEDDLVEEELALVVSTCSNGLQRLGVHSETLLELDALAIAYEAFEFVDVEDGGKMSFPLFLKWCVFHERPRALFERISFLFSMSNVVVLLHEMLQQQQNLPLSSPFRRYNAVHFGESNEENEQIAVVVGPIIGKVRH</sequence>
<keyword evidence="2" id="KW-1185">Reference proteome</keyword>
<dbReference type="InParanoid" id="K3X6K1"/>
<dbReference type="AlphaFoldDB" id="K3X6K1"/>
<accession>K3X6K1</accession>
<evidence type="ECO:0000313" key="1">
    <source>
        <dbReference type="EnsemblProtists" id="PYU1_T012850"/>
    </source>
</evidence>
<reference evidence="1" key="3">
    <citation type="submission" date="2015-02" db="UniProtKB">
        <authorList>
            <consortium name="EnsemblProtists"/>
        </authorList>
    </citation>
    <scope>IDENTIFICATION</scope>
    <source>
        <strain evidence="1">DAOM BR144</strain>
    </source>
</reference>
<dbReference type="InterPro" id="IPR011992">
    <property type="entry name" value="EF-hand-dom_pair"/>
</dbReference>
<dbReference type="VEuPathDB" id="FungiDB:PYU1_G012823"/>
<dbReference type="eggNOG" id="ENOG502S38S">
    <property type="taxonomic scope" value="Eukaryota"/>
</dbReference>
<proteinExistence type="predicted"/>
<reference evidence="2" key="2">
    <citation type="submission" date="2010-04" db="EMBL/GenBank/DDBJ databases">
        <authorList>
            <person name="Buell R."/>
            <person name="Hamilton J."/>
            <person name="Hostetler J."/>
        </authorList>
    </citation>
    <scope>NUCLEOTIDE SEQUENCE [LARGE SCALE GENOMIC DNA]</scope>
    <source>
        <strain evidence="2">DAOM:BR144</strain>
    </source>
</reference>
<name>K3X6K1_GLOUD</name>
<dbReference type="OMA" id="YRTWINV"/>
<reference evidence="2" key="1">
    <citation type="journal article" date="2010" name="Genome Biol.">
        <title>Genome sequence of the necrotrophic plant pathogen Pythium ultimum reveals original pathogenicity mechanisms and effector repertoire.</title>
        <authorList>
            <person name="Levesque C.A."/>
            <person name="Brouwer H."/>
            <person name="Cano L."/>
            <person name="Hamilton J.P."/>
            <person name="Holt C."/>
            <person name="Huitema E."/>
            <person name="Raffaele S."/>
            <person name="Robideau G.P."/>
            <person name="Thines M."/>
            <person name="Win J."/>
            <person name="Zerillo M.M."/>
            <person name="Beakes G.W."/>
            <person name="Boore J.L."/>
            <person name="Busam D."/>
            <person name="Dumas B."/>
            <person name="Ferriera S."/>
            <person name="Fuerstenberg S.I."/>
            <person name="Gachon C.M."/>
            <person name="Gaulin E."/>
            <person name="Govers F."/>
            <person name="Grenville-Briggs L."/>
            <person name="Horner N."/>
            <person name="Hostetler J."/>
            <person name="Jiang R.H."/>
            <person name="Johnson J."/>
            <person name="Krajaejun T."/>
            <person name="Lin H."/>
            <person name="Meijer H.J."/>
            <person name="Moore B."/>
            <person name="Morris P."/>
            <person name="Phuntmart V."/>
            <person name="Puiu D."/>
            <person name="Shetty J."/>
            <person name="Stajich J.E."/>
            <person name="Tripathy S."/>
            <person name="Wawra S."/>
            <person name="van West P."/>
            <person name="Whitty B.R."/>
            <person name="Coutinho P.M."/>
            <person name="Henrissat B."/>
            <person name="Martin F."/>
            <person name="Thomas P.D."/>
            <person name="Tyler B.M."/>
            <person name="De Vries R.P."/>
            <person name="Kamoun S."/>
            <person name="Yandell M."/>
            <person name="Tisserat N."/>
            <person name="Buell C.R."/>
        </authorList>
    </citation>
    <scope>NUCLEOTIDE SEQUENCE</scope>
    <source>
        <strain evidence="2">DAOM:BR144</strain>
    </source>
</reference>
<dbReference type="Proteomes" id="UP000019132">
    <property type="component" value="Unassembled WGS sequence"/>
</dbReference>
<dbReference type="HOGENOM" id="CLU_098854_0_0_1"/>